<comment type="caution">
    <text evidence="4">The sequence shown here is derived from an EMBL/GenBank/DDBJ whole genome shotgun (WGS) entry which is preliminary data.</text>
</comment>
<keyword evidence="1" id="KW-0812">Transmembrane</keyword>
<evidence type="ECO:0000259" key="3">
    <source>
        <dbReference type="Pfam" id="PF05193"/>
    </source>
</evidence>
<dbReference type="InterPro" id="IPR011249">
    <property type="entry name" value="Metalloenz_LuxS/M16"/>
</dbReference>
<feature type="transmembrane region" description="Helical" evidence="1">
    <location>
        <begin position="32"/>
        <end position="52"/>
    </location>
</feature>
<protein>
    <submittedName>
        <fullName evidence="4">Insulinase family protein</fullName>
    </submittedName>
</protein>
<organism evidence="4 5">
    <name type="scientific">Micavibrio aeruginosavorus</name>
    <dbReference type="NCBI Taxonomy" id="349221"/>
    <lineage>
        <taxon>Bacteria</taxon>
        <taxon>Pseudomonadati</taxon>
        <taxon>Bdellovibrionota</taxon>
        <taxon>Bdellovibrionia</taxon>
        <taxon>Bdellovibrionales</taxon>
        <taxon>Pseudobdellovibrionaceae</taxon>
        <taxon>Micavibrio</taxon>
    </lineage>
</organism>
<evidence type="ECO:0000256" key="1">
    <source>
        <dbReference type="SAM" id="Phobius"/>
    </source>
</evidence>
<dbReference type="GO" id="GO:0046872">
    <property type="term" value="F:metal ion binding"/>
    <property type="evidence" value="ECO:0007669"/>
    <property type="project" value="InterPro"/>
</dbReference>
<dbReference type="InterPro" id="IPR007863">
    <property type="entry name" value="Peptidase_M16_C"/>
</dbReference>
<evidence type="ECO:0000313" key="4">
    <source>
        <dbReference type="EMBL" id="PZQ45384.1"/>
    </source>
</evidence>
<dbReference type="AlphaFoldDB" id="A0A2W5MX57"/>
<dbReference type="Pfam" id="PF05193">
    <property type="entry name" value="Peptidase_M16_C"/>
    <property type="match status" value="1"/>
</dbReference>
<name>A0A2W5MX57_9BACT</name>
<feature type="domain" description="Peptidase M16 N-terminal" evidence="2">
    <location>
        <begin position="92"/>
        <end position="218"/>
    </location>
</feature>
<dbReference type="Proteomes" id="UP000249417">
    <property type="component" value="Unassembled WGS sequence"/>
</dbReference>
<reference evidence="4 5" key="1">
    <citation type="submission" date="2017-08" db="EMBL/GenBank/DDBJ databases">
        <title>Infants hospitalized years apart are colonized by the same room-sourced microbial strains.</title>
        <authorList>
            <person name="Brooks B."/>
            <person name="Olm M.R."/>
            <person name="Firek B.A."/>
            <person name="Baker R."/>
            <person name="Thomas B.C."/>
            <person name="Morowitz M.J."/>
            <person name="Banfield J.F."/>
        </authorList>
    </citation>
    <scope>NUCLEOTIDE SEQUENCE [LARGE SCALE GENOMIC DNA]</scope>
    <source>
        <strain evidence="4">S2_005_002_R2_29</strain>
    </source>
</reference>
<keyword evidence="1" id="KW-0472">Membrane</keyword>
<keyword evidence="1" id="KW-1133">Transmembrane helix</keyword>
<proteinExistence type="predicted"/>
<dbReference type="InterPro" id="IPR050361">
    <property type="entry name" value="MPP/UQCRC_Complex"/>
</dbReference>
<sequence length="489" mass="54303">MKNHGYARRCPAIFCPLQRRRQMFKDKRPGKWILLGSLLVIIMLGLLIFFGMQAQAAKNQPFLPIKEVKTKAGISVWLAEDHSLPIVALRFVFLDAGSANDPDDRQGLARMLSNTMDEGAGKLDSQSFQKALSDNSITLSFNASRDGFGGELKTLKRNEAKAFDLLAMAINEPRFDAEPLARMRDGNLSRIKSSLSEPDWMAARVVNDKAFEGHPYSKNSGGTISSLGRITADDLRNFKKNNLSRDRLLIAVSGDIDQATLESAIDKIFAKLPEKSAGSAIKDTSITNGGKIYLFEQDIPQTFIEVMLPAFDHKDKDYYALELMNYIYGGAGFGSRLMETAREQRGLTYGIYSGTQDYRHTDALNVSTSTKTASTQEMLTIIKDEMVKMQNTPVDAKELQDAKSYITGSMPLALSSTDKIAAMILQLRVDSLPIDYLDHFADYINAVTPEDILRVSKRILKPELATTVLVGKPENIQNVITVKELPNVQ</sequence>
<feature type="domain" description="Peptidase M16 C-terminal" evidence="3">
    <location>
        <begin position="229"/>
        <end position="404"/>
    </location>
</feature>
<dbReference type="Gene3D" id="3.30.830.10">
    <property type="entry name" value="Metalloenzyme, LuxS/M16 peptidase-like"/>
    <property type="match status" value="2"/>
</dbReference>
<evidence type="ECO:0000259" key="2">
    <source>
        <dbReference type="Pfam" id="PF00675"/>
    </source>
</evidence>
<evidence type="ECO:0000313" key="5">
    <source>
        <dbReference type="Proteomes" id="UP000249417"/>
    </source>
</evidence>
<dbReference type="PANTHER" id="PTHR11851">
    <property type="entry name" value="METALLOPROTEASE"/>
    <property type="match status" value="1"/>
</dbReference>
<dbReference type="InterPro" id="IPR011765">
    <property type="entry name" value="Pept_M16_N"/>
</dbReference>
<dbReference type="Pfam" id="PF00675">
    <property type="entry name" value="Peptidase_M16"/>
    <property type="match status" value="1"/>
</dbReference>
<dbReference type="EMBL" id="QFQB01000051">
    <property type="protein sequence ID" value="PZQ45384.1"/>
    <property type="molecule type" value="Genomic_DNA"/>
</dbReference>
<accession>A0A2W5MX57</accession>
<gene>
    <name evidence="4" type="ORF">DI551_07545</name>
</gene>
<dbReference type="SUPFAM" id="SSF63411">
    <property type="entry name" value="LuxS/MPP-like metallohydrolase"/>
    <property type="match status" value="2"/>
</dbReference>